<keyword evidence="3" id="KW-1185">Reference proteome</keyword>
<dbReference type="EMBL" id="JBEPMU010000006">
    <property type="protein sequence ID" value="MET3654105.1"/>
    <property type="molecule type" value="Genomic_DNA"/>
</dbReference>
<protein>
    <submittedName>
        <fullName evidence="2">Uncharacterized protein</fullName>
    </submittedName>
</protein>
<evidence type="ECO:0000313" key="3">
    <source>
        <dbReference type="Proteomes" id="UP001549184"/>
    </source>
</evidence>
<accession>A0ABV2JZ43</accession>
<evidence type="ECO:0000313" key="2">
    <source>
        <dbReference type="EMBL" id="MET3654105.1"/>
    </source>
</evidence>
<feature type="region of interest" description="Disordered" evidence="1">
    <location>
        <begin position="81"/>
        <end position="107"/>
    </location>
</feature>
<organism evidence="2 3">
    <name type="scientific">Dyella japonica</name>
    <dbReference type="NCBI Taxonomy" id="231455"/>
    <lineage>
        <taxon>Bacteria</taxon>
        <taxon>Pseudomonadati</taxon>
        <taxon>Pseudomonadota</taxon>
        <taxon>Gammaproteobacteria</taxon>
        <taxon>Lysobacterales</taxon>
        <taxon>Rhodanobacteraceae</taxon>
        <taxon>Dyella</taxon>
    </lineage>
</organism>
<name>A0ABV2JZ43_9GAMM</name>
<proteinExistence type="predicted"/>
<reference evidence="2 3" key="1">
    <citation type="submission" date="2024-06" db="EMBL/GenBank/DDBJ databases">
        <title>Sorghum-associated microbial communities from plants grown in Nebraska, USA.</title>
        <authorList>
            <person name="Schachtman D."/>
        </authorList>
    </citation>
    <scope>NUCLEOTIDE SEQUENCE [LARGE SCALE GENOMIC DNA]</scope>
    <source>
        <strain evidence="2 3">1073</strain>
    </source>
</reference>
<dbReference type="Proteomes" id="UP001549184">
    <property type="component" value="Unassembled WGS sequence"/>
</dbReference>
<comment type="caution">
    <text evidence="2">The sequence shown here is derived from an EMBL/GenBank/DDBJ whole genome shotgun (WGS) entry which is preliminary data.</text>
</comment>
<sequence length="122" mass="13584">MLIWVCPPPGNHDVLLAQSANGHVTLATLRKVDGGWVFTFERGARDPGPHGPGSLPWAKRQVTGFLRSRMHRLVLPQERGSYALPNGQPVGHLQGNDAVAAEPSHQDLPWVGKRKVRQRRRY</sequence>
<evidence type="ECO:0000256" key="1">
    <source>
        <dbReference type="SAM" id="MobiDB-lite"/>
    </source>
</evidence>
<gene>
    <name evidence="2" type="ORF">ABIC75_003843</name>
</gene>